<dbReference type="PANTHER" id="PTHR13491:SF0">
    <property type="entry name" value="ZINC FINGER CCHC DOMAIN-CONTAINING PROTEIN 10"/>
    <property type="match status" value="1"/>
</dbReference>
<evidence type="ECO:0000313" key="2">
    <source>
        <dbReference type="EMBL" id="PHH64115.1"/>
    </source>
</evidence>
<evidence type="ECO:0000256" key="1">
    <source>
        <dbReference type="SAM" id="MobiDB-lite"/>
    </source>
</evidence>
<dbReference type="Proteomes" id="UP000226192">
    <property type="component" value="Unassembled WGS sequence"/>
</dbReference>
<dbReference type="EMBL" id="NJET01000036">
    <property type="protein sequence ID" value="PHH64115.1"/>
    <property type="molecule type" value="Genomic_DNA"/>
</dbReference>
<feature type="compositionally biased region" description="Basic and acidic residues" evidence="1">
    <location>
        <begin position="68"/>
        <end position="93"/>
    </location>
</feature>
<feature type="region of interest" description="Disordered" evidence="1">
    <location>
        <begin position="38"/>
        <end position="116"/>
    </location>
</feature>
<proteinExistence type="predicted"/>
<evidence type="ECO:0000313" key="3">
    <source>
        <dbReference type="Proteomes" id="UP000226192"/>
    </source>
</evidence>
<keyword evidence="3" id="KW-1185">Reference proteome</keyword>
<protein>
    <submittedName>
        <fullName evidence="2">Uncharacterized protein</fullName>
    </submittedName>
</protein>
<dbReference type="AlphaFoldDB" id="A0A2C5Y3P7"/>
<reference evidence="2 3" key="1">
    <citation type="submission" date="2017-06" db="EMBL/GenBank/DDBJ databases">
        <title>Ant-infecting Ophiocordyceps genomes reveal a high diversity of potential behavioral manipulation genes and a possible major role for enterotoxins.</title>
        <authorList>
            <person name="De Bekker C."/>
            <person name="Evans H.C."/>
            <person name="Brachmann A."/>
            <person name="Hughes D.P."/>
        </authorList>
    </citation>
    <scope>NUCLEOTIDE SEQUENCE [LARGE SCALE GENOMIC DNA]</scope>
    <source>
        <strain evidence="2 3">Map64</strain>
    </source>
</reference>
<accession>A0A2C5Y3P7</accession>
<gene>
    <name evidence="2" type="ORF">CDD81_4990</name>
</gene>
<dbReference type="InterPro" id="IPR039715">
    <property type="entry name" value="ZCCHC10"/>
</dbReference>
<organism evidence="2 3">
    <name type="scientific">Ophiocordyceps australis</name>
    <dbReference type="NCBI Taxonomy" id="1399860"/>
    <lineage>
        <taxon>Eukaryota</taxon>
        <taxon>Fungi</taxon>
        <taxon>Dikarya</taxon>
        <taxon>Ascomycota</taxon>
        <taxon>Pezizomycotina</taxon>
        <taxon>Sordariomycetes</taxon>
        <taxon>Hypocreomycetidae</taxon>
        <taxon>Hypocreales</taxon>
        <taxon>Ophiocordycipitaceae</taxon>
        <taxon>Ophiocordyceps</taxon>
    </lineage>
</organism>
<dbReference type="Pfam" id="PF13917">
    <property type="entry name" value="zf-CCHC_3"/>
    <property type="match status" value="1"/>
</dbReference>
<dbReference type="PANTHER" id="PTHR13491">
    <property type="entry name" value="ZCCHC10 PROTEIN"/>
    <property type="match status" value="1"/>
</dbReference>
<comment type="caution">
    <text evidence="2">The sequence shown here is derived from an EMBL/GenBank/DDBJ whole genome shotgun (WGS) entry which is preliminary data.</text>
</comment>
<sequence length="116" mass="12963">MYSHRSRGRPVRSTPAGVQCQKCLKRGHYSYECKASTQERPYAARPSRTQQLQNPKLVPKLTNEALEPLEKKKGVADEELAKREAARAKKQDSEELDDLATSSHTPQVVVVSKAST</sequence>
<name>A0A2C5Y3P7_9HYPO</name>
<dbReference type="OrthoDB" id="437973at2759"/>